<dbReference type="AlphaFoldDB" id="A0A345NMT7"/>
<sequence length="418" mass="45063">MPSPSEPARTAYLVKVYPRFSETFVVTEILAREAAGEELAIYALRPTSDTRFHPQLAQVQAPVTHLPRPHRLSVEWDVFARAQEQLPRFGARLGELMPLLVRMDASDVAQAVDVATRLRRDGITHVHAHFASLAARTAMVASALTGIPYTVTTHAKDLFHEDVDLVLLREVLARAHNVIAISDFNRRFLIDLEPALADTVRLVRNGLDLPRFAYRDPAPARTPLRVLAVGRLVQKKGFAHLLRSLALLRSEGMGCSLRLVGDGELAAPLAALVDELGLGGSVELLGARSQAELVEELDRADVLAAPCVVGADGNADGLPTVILEAMASGLPVVATDVTGIPEAVTPGTGILLSHEVEGLEERLAGALLTVADPTWPRVEVARAARTLVEREFDTVRQSRMLAELEGAARGGVLAEVAR</sequence>
<evidence type="ECO:0000256" key="1">
    <source>
        <dbReference type="ARBA" id="ARBA00022676"/>
    </source>
</evidence>
<dbReference type="EMBL" id="CP031229">
    <property type="protein sequence ID" value="AXH96345.1"/>
    <property type="molecule type" value="Genomic_DNA"/>
</dbReference>
<dbReference type="Pfam" id="PF13692">
    <property type="entry name" value="Glyco_trans_1_4"/>
    <property type="match status" value="1"/>
</dbReference>
<proteinExistence type="predicted"/>
<gene>
    <name evidence="4" type="ORF">DV701_09640</name>
</gene>
<organism evidence="4 5">
    <name type="scientific">Ornithinimicrobium avium</name>
    <dbReference type="NCBI Taxonomy" id="2283195"/>
    <lineage>
        <taxon>Bacteria</taxon>
        <taxon>Bacillati</taxon>
        <taxon>Actinomycetota</taxon>
        <taxon>Actinomycetes</taxon>
        <taxon>Micrococcales</taxon>
        <taxon>Ornithinimicrobiaceae</taxon>
        <taxon>Ornithinimicrobium</taxon>
    </lineage>
</organism>
<feature type="domain" description="Glycosyltransferase subfamily 4-like N-terminal" evidence="3">
    <location>
        <begin position="75"/>
        <end position="209"/>
    </location>
</feature>
<evidence type="ECO:0000313" key="5">
    <source>
        <dbReference type="Proteomes" id="UP000253790"/>
    </source>
</evidence>
<protein>
    <submittedName>
        <fullName evidence="4">Colanic acid biosynthesis glycosyltransferase WcaL</fullName>
    </submittedName>
</protein>
<dbReference type="Proteomes" id="UP000253790">
    <property type="component" value="Chromosome"/>
</dbReference>
<accession>A0A345NMT7</accession>
<dbReference type="GO" id="GO:1901137">
    <property type="term" value="P:carbohydrate derivative biosynthetic process"/>
    <property type="evidence" value="ECO:0007669"/>
    <property type="project" value="UniProtKB-ARBA"/>
</dbReference>
<dbReference type="PANTHER" id="PTHR45947:SF14">
    <property type="entry name" value="SLL1723 PROTEIN"/>
    <property type="match status" value="1"/>
</dbReference>
<keyword evidence="2 4" id="KW-0808">Transferase</keyword>
<dbReference type="PANTHER" id="PTHR45947">
    <property type="entry name" value="SULFOQUINOVOSYL TRANSFERASE SQD2"/>
    <property type="match status" value="1"/>
</dbReference>
<dbReference type="InterPro" id="IPR028098">
    <property type="entry name" value="Glyco_trans_4-like_N"/>
</dbReference>
<dbReference type="Pfam" id="PF13439">
    <property type="entry name" value="Glyco_transf_4"/>
    <property type="match status" value="1"/>
</dbReference>
<evidence type="ECO:0000256" key="2">
    <source>
        <dbReference type="ARBA" id="ARBA00022679"/>
    </source>
</evidence>
<evidence type="ECO:0000259" key="3">
    <source>
        <dbReference type="Pfam" id="PF13439"/>
    </source>
</evidence>
<evidence type="ECO:0000313" key="4">
    <source>
        <dbReference type="EMBL" id="AXH96345.1"/>
    </source>
</evidence>
<dbReference type="Gene3D" id="3.40.50.2000">
    <property type="entry name" value="Glycogen Phosphorylase B"/>
    <property type="match status" value="2"/>
</dbReference>
<keyword evidence="1" id="KW-0328">Glycosyltransferase</keyword>
<reference evidence="4 5" key="1">
    <citation type="submission" date="2018-07" db="EMBL/GenBank/DDBJ databases">
        <title>Complete genome sequencing of Ornithinimicrobium sp. AMA3305.</title>
        <authorList>
            <person name="Bae J.-W."/>
        </authorList>
    </citation>
    <scope>NUCLEOTIDE SEQUENCE [LARGE SCALE GENOMIC DNA]</scope>
    <source>
        <strain evidence="4 5">AMA3305</strain>
    </source>
</reference>
<keyword evidence="5" id="KW-1185">Reference proteome</keyword>
<dbReference type="GO" id="GO:0016757">
    <property type="term" value="F:glycosyltransferase activity"/>
    <property type="evidence" value="ECO:0007669"/>
    <property type="project" value="UniProtKB-KW"/>
</dbReference>
<name>A0A345NMT7_9MICO</name>
<dbReference type="KEGG" id="orn:DV701_09640"/>
<dbReference type="SUPFAM" id="SSF53756">
    <property type="entry name" value="UDP-Glycosyltransferase/glycogen phosphorylase"/>
    <property type="match status" value="1"/>
</dbReference>
<dbReference type="RefSeq" id="WP_114928110.1">
    <property type="nucleotide sequence ID" value="NZ_CP031229.1"/>
</dbReference>
<dbReference type="OrthoDB" id="506201at2"/>
<dbReference type="InterPro" id="IPR050194">
    <property type="entry name" value="Glycosyltransferase_grp1"/>
</dbReference>